<evidence type="ECO:0000256" key="1">
    <source>
        <dbReference type="SAM" id="Coils"/>
    </source>
</evidence>
<gene>
    <name evidence="2" type="ORF">BC008_04165</name>
    <name evidence="3" type="ORF">BC008_04325</name>
</gene>
<dbReference type="EMBL" id="LMTZ01000023">
    <property type="protein sequence ID" value="KST69501.1"/>
    <property type="molecule type" value="Genomic_DNA"/>
</dbReference>
<sequence length="59" mass="6994">MFPFWNNYCCGGQTASYKTHQERKLTFLRRMRDHLETRIAALNAAIESIERQMNQEDTA</sequence>
<evidence type="ECO:0000313" key="3">
    <source>
        <dbReference type="EMBL" id="KST69533.1"/>
    </source>
</evidence>
<keyword evidence="1" id="KW-0175">Coiled coil</keyword>
<protein>
    <submittedName>
        <fullName evidence="2">Uncharacterized protein</fullName>
    </submittedName>
</protein>
<proteinExistence type="predicted"/>
<organism evidence="2 4">
    <name type="scientific">Mastigocoleus testarum BC008</name>
    <dbReference type="NCBI Taxonomy" id="371196"/>
    <lineage>
        <taxon>Bacteria</taxon>
        <taxon>Bacillati</taxon>
        <taxon>Cyanobacteriota</taxon>
        <taxon>Cyanophyceae</taxon>
        <taxon>Nostocales</taxon>
        <taxon>Hapalosiphonaceae</taxon>
        <taxon>Mastigocoleus</taxon>
    </lineage>
</organism>
<dbReference type="RefSeq" id="WP_058183281.1">
    <property type="nucleotide sequence ID" value="NZ_LMTZ01000021.1"/>
</dbReference>
<dbReference type="EMBL" id="LMTZ01000021">
    <property type="protein sequence ID" value="KST69533.1"/>
    <property type="molecule type" value="Genomic_DNA"/>
</dbReference>
<comment type="caution">
    <text evidence="2">The sequence shown here is derived from an EMBL/GenBank/DDBJ whole genome shotgun (WGS) entry which is preliminary data.</text>
</comment>
<accession>A0A0V7ZY46</accession>
<evidence type="ECO:0000313" key="4">
    <source>
        <dbReference type="Proteomes" id="UP000053372"/>
    </source>
</evidence>
<name>A0A0V7ZY46_9CYAN</name>
<reference evidence="2 4" key="1">
    <citation type="journal article" date="2015" name="Genome Announc.">
        <title>Draft Genome of the Euendolithic (true boring) Cyanobacterium Mastigocoleus testarum strain BC008.</title>
        <authorList>
            <person name="Guida B.S."/>
            <person name="Garcia-Pichel F."/>
        </authorList>
    </citation>
    <scope>NUCLEOTIDE SEQUENCE [LARGE SCALE GENOMIC DNA]</scope>
    <source>
        <strain evidence="2 4">BC008</strain>
    </source>
</reference>
<dbReference type="Proteomes" id="UP000053372">
    <property type="component" value="Unassembled WGS sequence"/>
</dbReference>
<evidence type="ECO:0000313" key="2">
    <source>
        <dbReference type="EMBL" id="KST69501.1"/>
    </source>
</evidence>
<feature type="coiled-coil region" evidence="1">
    <location>
        <begin position="25"/>
        <end position="59"/>
    </location>
</feature>
<keyword evidence="4" id="KW-1185">Reference proteome</keyword>
<dbReference type="AlphaFoldDB" id="A0A0V7ZY46"/>
<dbReference type="OrthoDB" id="488906at2"/>